<protein>
    <submittedName>
        <fullName evidence="3">Arylamine N-acetyltransferase</fullName>
    </submittedName>
</protein>
<sequence>MDPLAYLDRIGFSGRPNVDLETLRRLHRLHLLTFPYENIDIQLVRFVSTDPAVAFRKLITDRRGGWCYEMNGLFGAIVAALGFQVTGVQATTSARLGGEPLPHFALVIDLELPYLVDVGFGDGLLEPLPIKAGVYRQRDKQFGIEATRPSVWRYNNHRLSSVKSFDFTLSPADPARLAADSRRLQSAPDSPHVQNLVCQRHTRFGVTVLLGRVLSRACSETPDVKTLESMDEFVWTLEEEFDLTVPKPAKLWASVGERHALLFPRPRVFSTLPGLRPANR</sequence>
<gene>
    <name evidence="3" type="ORF">ACFPIE_07330</name>
</gene>
<evidence type="ECO:0000256" key="1">
    <source>
        <dbReference type="ARBA" id="ARBA00006547"/>
    </source>
</evidence>
<dbReference type="InterPro" id="IPR001447">
    <property type="entry name" value="Arylamine_N-AcTrfase"/>
</dbReference>
<accession>A0ABW0FR18</accession>
<dbReference type="InterPro" id="IPR038765">
    <property type="entry name" value="Papain-like_cys_pep_sf"/>
</dbReference>
<dbReference type="PANTHER" id="PTHR11786:SF0">
    <property type="entry name" value="ARYLAMINE N-ACETYLTRANSFERASE 4-RELATED"/>
    <property type="match status" value="1"/>
</dbReference>
<name>A0ABW0FR18_9CAUL</name>
<reference evidence="4" key="1">
    <citation type="journal article" date="2019" name="Int. J. Syst. Evol. Microbiol.">
        <title>The Global Catalogue of Microorganisms (GCM) 10K type strain sequencing project: providing services to taxonomists for standard genome sequencing and annotation.</title>
        <authorList>
            <consortium name="The Broad Institute Genomics Platform"/>
            <consortium name="The Broad Institute Genome Sequencing Center for Infectious Disease"/>
            <person name="Wu L."/>
            <person name="Ma J."/>
        </authorList>
    </citation>
    <scope>NUCLEOTIDE SEQUENCE [LARGE SCALE GENOMIC DNA]</scope>
    <source>
        <strain evidence="4">JCM 12125</strain>
    </source>
</reference>
<dbReference type="Pfam" id="PF00797">
    <property type="entry name" value="Acetyltransf_2"/>
    <property type="match status" value="1"/>
</dbReference>
<comment type="caution">
    <text evidence="3">The sequence shown here is derived from an EMBL/GenBank/DDBJ whole genome shotgun (WGS) entry which is preliminary data.</text>
</comment>
<dbReference type="Gene3D" id="3.30.2140.10">
    <property type="entry name" value="Arylamine N-acetyltransferase"/>
    <property type="match status" value="1"/>
</dbReference>
<dbReference type="RefSeq" id="WP_289648214.1">
    <property type="nucleotide sequence ID" value="NZ_CP169082.1"/>
</dbReference>
<dbReference type="Gene3D" id="2.40.128.150">
    <property type="entry name" value="Cysteine proteinases"/>
    <property type="match status" value="1"/>
</dbReference>
<evidence type="ECO:0000313" key="4">
    <source>
        <dbReference type="Proteomes" id="UP001596152"/>
    </source>
</evidence>
<organism evidence="3 4">
    <name type="scientific">Brevundimonas staleyi</name>
    <dbReference type="NCBI Taxonomy" id="74326"/>
    <lineage>
        <taxon>Bacteria</taxon>
        <taxon>Pseudomonadati</taxon>
        <taxon>Pseudomonadota</taxon>
        <taxon>Alphaproteobacteria</taxon>
        <taxon>Caulobacterales</taxon>
        <taxon>Caulobacteraceae</taxon>
        <taxon>Brevundimonas</taxon>
    </lineage>
</organism>
<dbReference type="Proteomes" id="UP001596152">
    <property type="component" value="Unassembled WGS sequence"/>
</dbReference>
<keyword evidence="4" id="KW-1185">Reference proteome</keyword>
<evidence type="ECO:0000313" key="3">
    <source>
        <dbReference type="EMBL" id="MFC5343719.1"/>
    </source>
</evidence>
<dbReference type="PRINTS" id="PR01543">
    <property type="entry name" value="ANATRNSFRASE"/>
</dbReference>
<comment type="similarity">
    <text evidence="1 2">Belongs to the arylamine N-acetyltransferase family.</text>
</comment>
<dbReference type="SUPFAM" id="SSF54001">
    <property type="entry name" value="Cysteine proteinases"/>
    <property type="match status" value="1"/>
</dbReference>
<proteinExistence type="inferred from homology"/>
<dbReference type="EMBL" id="JBHSLF010000014">
    <property type="protein sequence ID" value="MFC5343719.1"/>
    <property type="molecule type" value="Genomic_DNA"/>
</dbReference>
<dbReference type="PANTHER" id="PTHR11786">
    <property type="entry name" value="N-HYDROXYARYLAMINE O-ACETYLTRANSFERASE"/>
    <property type="match status" value="1"/>
</dbReference>
<evidence type="ECO:0000256" key="2">
    <source>
        <dbReference type="RuleBase" id="RU003452"/>
    </source>
</evidence>